<protein>
    <submittedName>
        <fullName evidence="1">Uncharacterized protein</fullName>
    </submittedName>
</protein>
<gene>
    <name evidence="1" type="ORF">PROFUN_07056</name>
</gene>
<evidence type="ECO:0000313" key="2">
    <source>
        <dbReference type="Proteomes" id="UP000241769"/>
    </source>
</evidence>
<proteinExistence type="predicted"/>
<dbReference type="InParanoid" id="A0A2P6NN73"/>
<reference evidence="1 2" key="1">
    <citation type="journal article" date="2018" name="Genome Biol. Evol.">
        <title>Multiple Roots of Fruiting Body Formation in Amoebozoa.</title>
        <authorList>
            <person name="Hillmann F."/>
            <person name="Forbes G."/>
            <person name="Novohradska S."/>
            <person name="Ferling I."/>
            <person name="Riege K."/>
            <person name="Groth M."/>
            <person name="Westermann M."/>
            <person name="Marz M."/>
            <person name="Spaller T."/>
            <person name="Winckler T."/>
            <person name="Schaap P."/>
            <person name="Glockner G."/>
        </authorList>
    </citation>
    <scope>NUCLEOTIDE SEQUENCE [LARGE SCALE GENOMIC DNA]</scope>
    <source>
        <strain evidence="1 2">Jena</strain>
    </source>
</reference>
<keyword evidence="2" id="KW-1185">Reference proteome</keyword>
<name>A0A2P6NN73_9EUKA</name>
<dbReference type="AlphaFoldDB" id="A0A2P6NN73"/>
<sequence>MRDAKKTPLSHLYASWSLRGPGDMESSSQNSMILRPDLGSVVSKGQIYLLFDWNFPSRGSYWTFLWSSADLRSPEKVDNGKFFDRVPNCLHGIPV</sequence>
<dbReference type="EMBL" id="MDYQ01000046">
    <property type="protein sequence ID" value="PRP85348.1"/>
    <property type="molecule type" value="Genomic_DNA"/>
</dbReference>
<accession>A0A2P6NN73</accession>
<comment type="caution">
    <text evidence="1">The sequence shown here is derived from an EMBL/GenBank/DDBJ whole genome shotgun (WGS) entry which is preliminary data.</text>
</comment>
<dbReference type="Proteomes" id="UP000241769">
    <property type="component" value="Unassembled WGS sequence"/>
</dbReference>
<organism evidence="1 2">
    <name type="scientific">Planoprotostelium fungivorum</name>
    <dbReference type="NCBI Taxonomy" id="1890364"/>
    <lineage>
        <taxon>Eukaryota</taxon>
        <taxon>Amoebozoa</taxon>
        <taxon>Evosea</taxon>
        <taxon>Variosea</taxon>
        <taxon>Cavosteliida</taxon>
        <taxon>Cavosteliaceae</taxon>
        <taxon>Planoprotostelium</taxon>
    </lineage>
</organism>
<evidence type="ECO:0000313" key="1">
    <source>
        <dbReference type="EMBL" id="PRP85348.1"/>
    </source>
</evidence>